<proteinExistence type="predicted"/>
<dbReference type="AlphaFoldDB" id="A0A7C8MAM3"/>
<dbReference type="InterPro" id="IPR029058">
    <property type="entry name" value="AB_hydrolase_fold"/>
</dbReference>
<protein>
    <recommendedName>
        <fullName evidence="1">AB hydrolase-1 domain-containing protein</fullName>
    </recommendedName>
</protein>
<dbReference type="Gene3D" id="3.40.50.1820">
    <property type="entry name" value="alpha/beta hydrolase"/>
    <property type="match status" value="1"/>
</dbReference>
<dbReference type="InterPro" id="IPR052897">
    <property type="entry name" value="Sec-Metab_Biosynth_Hydrolase"/>
</dbReference>
<feature type="domain" description="AB hydrolase-1" evidence="1">
    <location>
        <begin position="13"/>
        <end position="209"/>
    </location>
</feature>
<dbReference type="Pfam" id="PF12697">
    <property type="entry name" value="Abhydrolase_6"/>
    <property type="match status" value="1"/>
</dbReference>
<comment type="caution">
    <text evidence="2">The sequence shown here is derived from an EMBL/GenBank/DDBJ whole genome shotgun (WGS) entry which is preliminary data.</text>
</comment>
<dbReference type="Proteomes" id="UP000481861">
    <property type="component" value="Unassembled WGS sequence"/>
</dbReference>
<evidence type="ECO:0000259" key="1">
    <source>
        <dbReference type="Pfam" id="PF12697"/>
    </source>
</evidence>
<sequence>MAGAATTAEHYGGLRADLEAKGFPTVCGNPPSIEAEDATAVTVDTDVAFARDTMLAPLLDEGKDIILLCHSYGGTYGAGAVQGLSKKERASKGQKGGVIGIIYAASFCTEPGESALQTLGIAEIPSWIGPGDKPGTLMFTDASQLWPGLPIEEAKAWFAKMKPCAASAIGTPVSYAPFRDPNYDGIIAFVALEDDPIVTPELVQSYLQKSGIKLTRSIKGPHGIDLQVRDEVIKVVLELAELFKP</sequence>
<dbReference type="SUPFAM" id="SSF53474">
    <property type="entry name" value="alpha/beta-Hydrolases"/>
    <property type="match status" value="1"/>
</dbReference>
<dbReference type="EMBL" id="JAADJZ010000042">
    <property type="protein sequence ID" value="KAF2864664.1"/>
    <property type="molecule type" value="Genomic_DNA"/>
</dbReference>
<accession>A0A7C8MAM3</accession>
<dbReference type="PANTHER" id="PTHR37017">
    <property type="entry name" value="AB HYDROLASE-1 DOMAIN-CONTAINING PROTEIN-RELATED"/>
    <property type="match status" value="1"/>
</dbReference>
<dbReference type="InterPro" id="IPR000073">
    <property type="entry name" value="AB_hydrolase_1"/>
</dbReference>
<organism evidence="2 3">
    <name type="scientific">Massariosphaeria phaeospora</name>
    <dbReference type="NCBI Taxonomy" id="100035"/>
    <lineage>
        <taxon>Eukaryota</taxon>
        <taxon>Fungi</taxon>
        <taxon>Dikarya</taxon>
        <taxon>Ascomycota</taxon>
        <taxon>Pezizomycotina</taxon>
        <taxon>Dothideomycetes</taxon>
        <taxon>Pleosporomycetidae</taxon>
        <taxon>Pleosporales</taxon>
        <taxon>Pleosporales incertae sedis</taxon>
        <taxon>Massariosphaeria</taxon>
    </lineage>
</organism>
<gene>
    <name evidence="2" type="ORF">BDV95DRAFT_600382</name>
</gene>
<dbReference type="OrthoDB" id="408373at2759"/>
<keyword evidence="3" id="KW-1185">Reference proteome</keyword>
<reference evidence="2 3" key="1">
    <citation type="submission" date="2020-01" db="EMBL/GenBank/DDBJ databases">
        <authorList>
            <consortium name="DOE Joint Genome Institute"/>
            <person name="Haridas S."/>
            <person name="Albert R."/>
            <person name="Binder M."/>
            <person name="Bloem J."/>
            <person name="Labutti K."/>
            <person name="Salamov A."/>
            <person name="Andreopoulos B."/>
            <person name="Baker S.E."/>
            <person name="Barry K."/>
            <person name="Bills G."/>
            <person name="Bluhm B.H."/>
            <person name="Cannon C."/>
            <person name="Castanera R."/>
            <person name="Culley D.E."/>
            <person name="Daum C."/>
            <person name="Ezra D."/>
            <person name="Gonzalez J.B."/>
            <person name="Henrissat B."/>
            <person name="Kuo A."/>
            <person name="Liang C."/>
            <person name="Lipzen A."/>
            <person name="Lutzoni F."/>
            <person name="Magnuson J."/>
            <person name="Mondo S."/>
            <person name="Nolan M."/>
            <person name="Ohm R."/>
            <person name="Pangilinan J."/>
            <person name="Park H.-J.H."/>
            <person name="Ramirez L."/>
            <person name="Alfaro M."/>
            <person name="Sun H."/>
            <person name="Tritt A."/>
            <person name="Yoshinaga Y."/>
            <person name="Zwiers L.-H.L."/>
            <person name="Turgeon B.G."/>
            <person name="Goodwin S.B."/>
            <person name="Spatafora J.W."/>
            <person name="Crous P.W."/>
            <person name="Grigoriev I.V."/>
        </authorList>
    </citation>
    <scope>NUCLEOTIDE SEQUENCE [LARGE SCALE GENOMIC DNA]</scope>
    <source>
        <strain evidence="2 3">CBS 611.86</strain>
    </source>
</reference>
<name>A0A7C8MAM3_9PLEO</name>
<dbReference type="PANTHER" id="PTHR37017:SF8">
    <property type="entry name" value="AB HYDROLASE-1 DOMAIN-CONTAINING PROTEIN"/>
    <property type="match status" value="1"/>
</dbReference>
<evidence type="ECO:0000313" key="2">
    <source>
        <dbReference type="EMBL" id="KAF2864664.1"/>
    </source>
</evidence>
<evidence type="ECO:0000313" key="3">
    <source>
        <dbReference type="Proteomes" id="UP000481861"/>
    </source>
</evidence>